<protein>
    <submittedName>
        <fullName evidence="1">Uncharacterized protein</fullName>
    </submittedName>
</protein>
<gene>
    <name evidence="1" type="ORF">BYL167_LOCUS51924</name>
</gene>
<reference evidence="1" key="1">
    <citation type="submission" date="2021-02" db="EMBL/GenBank/DDBJ databases">
        <authorList>
            <person name="Nowell W R."/>
        </authorList>
    </citation>
    <scope>NUCLEOTIDE SEQUENCE</scope>
</reference>
<dbReference type="Proteomes" id="UP000681967">
    <property type="component" value="Unassembled WGS sequence"/>
</dbReference>
<comment type="caution">
    <text evidence="1">The sequence shown here is derived from an EMBL/GenBank/DDBJ whole genome shotgun (WGS) entry which is preliminary data.</text>
</comment>
<proteinExistence type="predicted"/>
<sequence length="61" mass="7237">MRRPVMIELYAIIKQTQHQSQQQQQQQQQQAQSQGLYQLDQSIEIITETDIMHFPIRAKIA</sequence>
<name>A0A8S3C6H6_9BILA</name>
<evidence type="ECO:0000313" key="2">
    <source>
        <dbReference type="Proteomes" id="UP000681967"/>
    </source>
</evidence>
<accession>A0A8S3C6H6</accession>
<organism evidence="1 2">
    <name type="scientific">Rotaria magnacalcarata</name>
    <dbReference type="NCBI Taxonomy" id="392030"/>
    <lineage>
        <taxon>Eukaryota</taxon>
        <taxon>Metazoa</taxon>
        <taxon>Spiralia</taxon>
        <taxon>Gnathifera</taxon>
        <taxon>Rotifera</taxon>
        <taxon>Eurotatoria</taxon>
        <taxon>Bdelloidea</taxon>
        <taxon>Philodinida</taxon>
        <taxon>Philodinidae</taxon>
        <taxon>Rotaria</taxon>
    </lineage>
</organism>
<dbReference type="EMBL" id="CAJOBH010165966">
    <property type="protein sequence ID" value="CAF4895124.1"/>
    <property type="molecule type" value="Genomic_DNA"/>
</dbReference>
<dbReference type="AlphaFoldDB" id="A0A8S3C6H6"/>
<feature type="non-terminal residue" evidence="1">
    <location>
        <position position="61"/>
    </location>
</feature>
<evidence type="ECO:0000313" key="1">
    <source>
        <dbReference type="EMBL" id="CAF4895124.1"/>
    </source>
</evidence>